<proteinExistence type="predicted"/>
<dbReference type="InterPro" id="IPR002048">
    <property type="entry name" value="EF_hand_dom"/>
</dbReference>
<protein>
    <recommendedName>
        <fullName evidence="2">EF-hand domain-containing protein</fullName>
    </recommendedName>
</protein>
<sequence length="474" mass="52814">MQQPPPSVAAVRLGESKGGATAALSMSMAPVSGGRRGTVYNFGKRRDKKRIPYLVVLAIARMRVRMRPRLDERERMHLFRLYAGAGVMRSVQHVMEVLSNAGIGGGYEEIEEFLVKRAWFKPGMVVKWQQFLMLAKYFKAKFVKAQEVSDSDVAFIALGGNEDLSGNVHADVLRKVWKDFKLTEDIEAFIAKHDEDKSGELEIDEFSALFREAKEEAAGDRGAKAPGSANPAAASVMRLDDDDDDIIAARRRREEEKEQERLQKQREREEAAKEAEKADANPMQVIEEVDRFIREQSGGRESHKDRRKSRAALNKSRSPDRKPLWEPTRPAEMPAKERLAIRAAAVQPGGTFPASRRFEFVDSVTAPPPPPSGQSKSPRNAASGSKSARLPPIAQSKKRSDDPNAPQPWYARNPFDTGNNAGGTETGTPGYASPHNGASTSRRHDARQYERQRLPVVVRNEKGQSVLVQPEMTF</sequence>
<evidence type="ECO:0000259" key="2">
    <source>
        <dbReference type="PROSITE" id="PS50222"/>
    </source>
</evidence>
<feature type="compositionally biased region" description="Polar residues" evidence="1">
    <location>
        <begin position="373"/>
        <end position="386"/>
    </location>
</feature>
<name>A0A7S1M651_NEODS</name>
<dbReference type="InterPro" id="IPR018247">
    <property type="entry name" value="EF_Hand_1_Ca_BS"/>
</dbReference>
<organism evidence="3">
    <name type="scientific">Neobodo designis</name>
    <name type="common">Flagellated protozoan</name>
    <name type="synonym">Bodo designis</name>
    <dbReference type="NCBI Taxonomy" id="312471"/>
    <lineage>
        <taxon>Eukaryota</taxon>
        <taxon>Discoba</taxon>
        <taxon>Euglenozoa</taxon>
        <taxon>Kinetoplastea</taxon>
        <taxon>Metakinetoplastina</taxon>
        <taxon>Neobodonida</taxon>
        <taxon>Neobodo</taxon>
    </lineage>
</organism>
<feature type="compositionally biased region" description="Basic and acidic residues" evidence="1">
    <location>
        <begin position="442"/>
        <end position="453"/>
    </location>
</feature>
<evidence type="ECO:0000256" key="1">
    <source>
        <dbReference type="SAM" id="MobiDB-lite"/>
    </source>
</evidence>
<dbReference type="PROSITE" id="PS50222">
    <property type="entry name" value="EF_HAND_2"/>
    <property type="match status" value="1"/>
</dbReference>
<dbReference type="AlphaFoldDB" id="A0A7S1M651"/>
<dbReference type="EMBL" id="HBGF01027387">
    <property type="protein sequence ID" value="CAD9122554.1"/>
    <property type="molecule type" value="Transcribed_RNA"/>
</dbReference>
<accession>A0A7S1M651</accession>
<feature type="compositionally biased region" description="Basic and acidic residues" evidence="1">
    <location>
        <begin position="288"/>
        <end position="304"/>
    </location>
</feature>
<feature type="domain" description="EF-hand" evidence="2">
    <location>
        <begin position="181"/>
        <end position="216"/>
    </location>
</feature>
<dbReference type="GO" id="GO:0005509">
    <property type="term" value="F:calcium ion binding"/>
    <property type="evidence" value="ECO:0007669"/>
    <property type="project" value="InterPro"/>
</dbReference>
<dbReference type="PROSITE" id="PS00018">
    <property type="entry name" value="EF_HAND_1"/>
    <property type="match status" value="1"/>
</dbReference>
<feature type="compositionally biased region" description="Basic and acidic residues" evidence="1">
    <location>
        <begin position="253"/>
        <end position="279"/>
    </location>
</feature>
<gene>
    <name evidence="3" type="ORF">NDES1114_LOCUS18147</name>
</gene>
<feature type="region of interest" description="Disordered" evidence="1">
    <location>
        <begin position="217"/>
        <end position="241"/>
    </location>
</feature>
<feature type="compositionally biased region" description="Low complexity" evidence="1">
    <location>
        <begin position="224"/>
        <end position="235"/>
    </location>
</feature>
<feature type="region of interest" description="Disordered" evidence="1">
    <location>
        <begin position="253"/>
        <end position="453"/>
    </location>
</feature>
<reference evidence="3" key="1">
    <citation type="submission" date="2021-01" db="EMBL/GenBank/DDBJ databases">
        <authorList>
            <person name="Corre E."/>
            <person name="Pelletier E."/>
            <person name="Niang G."/>
            <person name="Scheremetjew M."/>
            <person name="Finn R."/>
            <person name="Kale V."/>
            <person name="Holt S."/>
            <person name="Cochrane G."/>
            <person name="Meng A."/>
            <person name="Brown T."/>
            <person name="Cohen L."/>
        </authorList>
    </citation>
    <scope>NUCLEOTIDE SEQUENCE</scope>
    <source>
        <strain evidence="3">CCAP 1951/1</strain>
    </source>
</reference>
<dbReference type="Gene3D" id="1.10.238.10">
    <property type="entry name" value="EF-hand"/>
    <property type="match status" value="1"/>
</dbReference>
<evidence type="ECO:0000313" key="3">
    <source>
        <dbReference type="EMBL" id="CAD9122554.1"/>
    </source>
</evidence>